<dbReference type="KEGG" id="lcf:108876534"/>
<dbReference type="Ensembl" id="ENSLCAT00010012157.1">
    <property type="protein sequence ID" value="ENSLCAP00010011900.1"/>
    <property type="gene ID" value="ENSLCAG00010005651.1"/>
</dbReference>
<dbReference type="AlphaFoldDB" id="A0A4W6CIL0"/>
<dbReference type="InterPro" id="IPR013243">
    <property type="entry name" value="SCA7_dom"/>
</dbReference>
<feature type="compositionally biased region" description="Basic and acidic residues" evidence="1">
    <location>
        <begin position="593"/>
        <end position="604"/>
    </location>
</feature>
<evidence type="ECO:0000256" key="1">
    <source>
        <dbReference type="SAM" id="MobiDB-lite"/>
    </source>
</evidence>
<feature type="compositionally biased region" description="Polar residues" evidence="1">
    <location>
        <begin position="452"/>
        <end position="474"/>
    </location>
</feature>
<accession>A0A4W6CIL0</accession>
<feature type="domain" description="SCA7" evidence="2">
    <location>
        <begin position="240"/>
        <end position="307"/>
    </location>
</feature>
<feature type="compositionally biased region" description="Low complexity" evidence="1">
    <location>
        <begin position="643"/>
        <end position="671"/>
    </location>
</feature>
<dbReference type="GeneTree" id="ENSGT00940000159736"/>
<feature type="compositionally biased region" description="Basic and acidic residues" evidence="1">
    <location>
        <begin position="127"/>
        <end position="138"/>
    </location>
</feature>
<dbReference type="RefSeq" id="XP_018521632.1">
    <property type="nucleotide sequence ID" value="XM_018666116.2"/>
</dbReference>
<proteinExistence type="predicted"/>
<dbReference type="Pfam" id="PF08313">
    <property type="entry name" value="SCA7"/>
    <property type="match status" value="1"/>
</dbReference>
<evidence type="ECO:0000313" key="4">
    <source>
        <dbReference type="Proteomes" id="UP000314980"/>
    </source>
</evidence>
<dbReference type="Proteomes" id="UP000694890">
    <property type="component" value="Linkage group LG6"/>
</dbReference>
<feature type="region of interest" description="Disordered" evidence="1">
    <location>
        <begin position="452"/>
        <end position="518"/>
    </location>
</feature>
<evidence type="ECO:0000259" key="2">
    <source>
        <dbReference type="PROSITE" id="PS51505"/>
    </source>
</evidence>
<dbReference type="Proteomes" id="UP000314980">
    <property type="component" value="Unassembled WGS sequence"/>
</dbReference>
<reference evidence="4" key="1">
    <citation type="submission" date="2015-09" db="EMBL/GenBank/DDBJ databases">
        <authorList>
            <person name="Sai Rama Sridatta P."/>
        </authorList>
    </citation>
    <scope>NUCLEOTIDE SEQUENCE [LARGE SCALE GENOMIC DNA]</scope>
</reference>
<sequence length="677" mass="75245">MAALNRRNPNLDDFVGLNWSCWVDRVNILPSDAGSNVEDSSKCGRKRSETMTLMKEDMHIYGYCPAHDDFYLVVCSHCGQVVKPEAFEKHCERRHGPLTKMMCGQSSALAPLQRPRPGRPPPNLSTSREKEKDGRGHEGGAPSSAALPVHQHRPSKAQREAVSLPPVEKVPQENPPLPHHSSSTSRPRVPTWHSGPLPPGLCSSSAPPAERPSVQRSTAGQPHESHSPLRGTRTYSRIYKNIDKKECDLNKHCRDLDPERKKLSSRELICNIDSIHQQQKALGRARTFDQLAAEQRTASAGRDMEQLLVKLKEKEQHLEAFEEKITTQGSRYNFSNNCHILRSRDPQENFPEEEGYSTVEVEVQPPYPFNQSLLSSEESEDDEQEETTDLPASPWHPKPLGLCTFGCRTLGCSIFTFDRRLHHLRFALSAMLEHHVSTHLWKKMPQVSSGLRSCHVTPSTVRTAARPSQSTGSLSLEPASLGQLETKNSKHNSQSTKPPSSTSSANLGPGQCHKPIGRPSKARLKEVALMQDASPAPKATRLPHSSEDKSSRYVRDPLLQEKNQPHIPSFQGPASGTFSHEKKPCPPLPLQPSERHLSGSERRSPVPATTHHSPRSRGRSPGIQQRVVGYDRKGRGQKRKGSSESPSLGSSLSRTSKCKRLSSPSSLQPPRLEGREY</sequence>
<dbReference type="OrthoDB" id="21678at2759"/>
<evidence type="ECO:0000313" key="5">
    <source>
        <dbReference type="RefSeq" id="XP_018521632.1"/>
    </source>
</evidence>
<dbReference type="STRING" id="8187.ENSLCAP00010011900"/>
<evidence type="ECO:0000313" key="3">
    <source>
        <dbReference type="Ensembl" id="ENSLCAP00010011900.1"/>
    </source>
</evidence>
<dbReference type="InterPro" id="IPR052237">
    <property type="entry name" value="Ataxin-7-like_regulator"/>
</dbReference>
<feature type="region of interest" description="Disordered" evidence="1">
    <location>
        <begin position="532"/>
        <end position="551"/>
    </location>
</feature>
<reference evidence="3" key="3">
    <citation type="submission" date="2025-05" db="UniProtKB">
        <authorList>
            <consortium name="Ensembl"/>
        </authorList>
    </citation>
    <scope>IDENTIFICATION</scope>
</reference>
<organism evidence="3 4">
    <name type="scientific">Lates calcarifer</name>
    <name type="common">Barramundi</name>
    <name type="synonym">Holocentrus calcarifer</name>
    <dbReference type="NCBI Taxonomy" id="8187"/>
    <lineage>
        <taxon>Eukaryota</taxon>
        <taxon>Metazoa</taxon>
        <taxon>Chordata</taxon>
        <taxon>Craniata</taxon>
        <taxon>Vertebrata</taxon>
        <taxon>Euteleostomi</taxon>
        <taxon>Actinopterygii</taxon>
        <taxon>Neopterygii</taxon>
        <taxon>Teleostei</taxon>
        <taxon>Neoteleostei</taxon>
        <taxon>Acanthomorphata</taxon>
        <taxon>Carangaria</taxon>
        <taxon>Carangaria incertae sedis</taxon>
        <taxon>Centropomidae</taxon>
        <taxon>Lates</taxon>
    </lineage>
</organism>
<feature type="region of interest" description="Disordered" evidence="1">
    <location>
        <begin position="107"/>
        <end position="235"/>
    </location>
</feature>
<dbReference type="InParanoid" id="A0A4W6CIL0"/>
<dbReference type="CTD" id="436928"/>
<name>A0A4W6CIL0_LATCA</name>
<feature type="region of interest" description="Disordered" evidence="1">
    <location>
        <begin position="369"/>
        <end position="395"/>
    </location>
</feature>
<feature type="compositionally biased region" description="Acidic residues" evidence="1">
    <location>
        <begin position="377"/>
        <end position="388"/>
    </location>
</feature>
<keyword evidence="4" id="KW-1185">Reference proteome</keyword>
<dbReference type="GeneID" id="108876534"/>
<protein>
    <submittedName>
        <fullName evidence="3">Ataxin 7-like 2b</fullName>
    </submittedName>
    <submittedName>
        <fullName evidence="5">Ataxin-7-like protein 2b</fullName>
    </submittedName>
</protein>
<gene>
    <name evidence="3" type="primary">ATXN7L2</name>
    <name evidence="5" type="synonym">atxn7l2b</name>
</gene>
<feature type="region of interest" description="Disordered" evidence="1">
    <location>
        <begin position="560"/>
        <end position="677"/>
    </location>
</feature>
<dbReference type="PROSITE" id="PS51505">
    <property type="entry name" value="SCA7"/>
    <property type="match status" value="1"/>
</dbReference>
<dbReference type="PANTHER" id="PTHR15117:SF5">
    <property type="entry name" value="ATAXIN-7-LIKE PROTEIN 2"/>
    <property type="match status" value="1"/>
</dbReference>
<reference evidence="5" key="2">
    <citation type="submission" date="2025-04" db="UniProtKB">
        <authorList>
            <consortium name="RefSeq"/>
        </authorList>
    </citation>
    <scope>IDENTIFICATION</scope>
    <source>
        <tissue evidence="5">Brain</tissue>
    </source>
</reference>
<feature type="compositionally biased region" description="Low complexity" evidence="1">
    <location>
        <begin position="493"/>
        <end position="504"/>
    </location>
</feature>
<dbReference type="PANTHER" id="PTHR15117">
    <property type="entry name" value="ATAXIN 7 RELATED"/>
    <property type="match status" value="1"/>
</dbReference>